<dbReference type="Pfam" id="PF07963">
    <property type="entry name" value="N_methyl"/>
    <property type="match status" value="1"/>
</dbReference>
<dbReference type="Gene3D" id="3.30.700.10">
    <property type="entry name" value="Glycoprotein, Type 4 Pilin"/>
    <property type="match status" value="1"/>
</dbReference>
<dbReference type="InterPro" id="IPR031982">
    <property type="entry name" value="PilE-like"/>
</dbReference>
<dbReference type="NCBIfam" id="TIGR02532">
    <property type="entry name" value="IV_pilin_GFxxxE"/>
    <property type="match status" value="1"/>
</dbReference>
<dbReference type="PANTHER" id="PTHR30093">
    <property type="entry name" value="GENERAL SECRETION PATHWAY PROTEIN G"/>
    <property type="match status" value="1"/>
</dbReference>
<proteinExistence type="predicted"/>
<reference evidence="2 3" key="1">
    <citation type="submission" date="2019-09" db="EMBL/GenBank/DDBJ databases">
        <authorList>
            <person name="Chen X.-Y."/>
        </authorList>
    </citation>
    <scope>NUCLEOTIDE SEQUENCE [LARGE SCALE GENOMIC DNA]</scope>
    <source>
        <strain evidence="2 3">NY5</strain>
    </source>
</reference>
<feature type="transmembrane region" description="Helical" evidence="1">
    <location>
        <begin position="20"/>
        <end position="43"/>
    </location>
</feature>
<accession>A0A5B0WPU4</accession>
<dbReference type="InterPro" id="IPR012902">
    <property type="entry name" value="N_methyl_site"/>
</dbReference>
<dbReference type="Pfam" id="PF16732">
    <property type="entry name" value="ComP_DUS"/>
    <property type="match status" value="1"/>
</dbReference>
<name>A0A5B0WPU4_9GAMM</name>
<organism evidence="2 3">
    <name type="scientific">Pseudohalioglobus sediminis</name>
    <dbReference type="NCBI Taxonomy" id="2606449"/>
    <lineage>
        <taxon>Bacteria</taxon>
        <taxon>Pseudomonadati</taxon>
        <taxon>Pseudomonadota</taxon>
        <taxon>Gammaproteobacteria</taxon>
        <taxon>Cellvibrionales</taxon>
        <taxon>Halieaceae</taxon>
        <taxon>Pseudohalioglobus</taxon>
    </lineage>
</organism>
<gene>
    <name evidence="2" type="ORF">F0M18_18540</name>
</gene>
<evidence type="ECO:0000256" key="1">
    <source>
        <dbReference type="SAM" id="Phobius"/>
    </source>
</evidence>
<dbReference type="AlphaFoldDB" id="A0A5B0WPU4"/>
<comment type="caution">
    <text evidence="2">The sequence shown here is derived from an EMBL/GenBank/DDBJ whole genome shotgun (WGS) entry which is preliminary data.</text>
</comment>
<dbReference type="RefSeq" id="WP_149612953.1">
    <property type="nucleotide sequence ID" value="NZ_VTUX01000010.1"/>
</dbReference>
<keyword evidence="1" id="KW-1133">Transmembrane helix</keyword>
<dbReference type="GO" id="GO:0043683">
    <property type="term" value="P:type IV pilus assembly"/>
    <property type="evidence" value="ECO:0007669"/>
    <property type="project" value="InterPro"/>
</dbReference>
<dbReference type="InterPro" id="IPR045584">
    <property type="entry name" value="Pilin-like"/>
</dbReference>
<dbReference type="PANTHER" id="PTHR30093:SF47">
    <property type="entry name" value="TYPE IV PILUS NON-CORE MINOR PILIN PILE"/>
    <property type="match status" value="1"/>
</dbReference>
<dbReference type="Proteomes" id="UP000323708">
    <property type="component" value="Unassembled WGS sequence"/>
</dbReference>
<evidence type="ECO:0000313" key="2">
    <source>
        <dbReference type="EMBL" id="KAA1188488.1"/>
    </source>
</evidence>
<evidence type="ECO:0000313" key="3">
    <source>
        <dbReference type="Proteomes" id="UP000323708"/>
    </source>
</evidence>
<sequence>MKPPINNRGNYGTAYSARGFTLMEVMIVVVIVGILLAVALPGYQNSLQKGRRAEAKAALLDAANRQEQRMLDRGTYTANLAELGLPVPFISEEGHYTITAADCGDGLDRCYILTATPRSNSAQSKDSRCTTFTLDSTGAKNATGSDSDNCW</sequence>
<dbReference type="EMBL" id="VTUX01000010">
    <property type="protein sequence ID" value="KAA1188488.1"/>
    <property type="molecule type" value="Genomic_DNA"/>
</dbReference>
<keyword evidence="3" id="KW-1185">Reference proteome</keyword>
<keyword evidence="1" id="KW-0812">Transmembrane</keyword>
<dbReference type="SUPFAM" id="SSF54523">
    <property type="entry name" value="Pili subunits"/>
    <property type="match status" value="1"/>
</dbReference>
<protein>
    <submittedName>
        <fullName evidence="2">Prepilin-type N-terminal cleavage/methylation domain-containing protein</fullName>
    </submittedName>
</protein>
<keyword evidence="1" id="KW-0472">Membrane</keyword>